<gene>
    <name evidence="2" type="ORF">J5Y10_08735</name>
</gene>
<feature type="compositionally biased region" description="Basic and acidic residues" evidence="1">
    <location>
        <begin position="1"/>
        <end position="12"/>
    </location>
</feature>
<comment type="caution">
    <text evidence="2">The sequence shown here is derived from an EMBL/GenBank/DDBJ whole genome shotgun (WGS) entry which is preliminary data.</text>
</comment>
<evidence type="ECO:0000313" key="3">
    <source>
        <dbReference type="Proteomes" id="UP000677537"/>
    </source>
</evidence>
<proteinExistence type="predicted"/>
<accession>A0A940N272</accession>
<dbReference type="Proteomes" id="UP000677537">
    <property type="component" value="Unassembled WGS sequence"/>
</dbReference>
<reference evidence="2" key="1">
    <citation type="submission" date="2021-03" db="EMBL/GenBank/DDBJ databases">
        <authorList>
            <person name="So Y."/>
        </authorList>
    </citation>
    <scope>NUCLEOTIDE SEQUENCE</scope>
    <source>
        <strain evidence="2">SG15</strain>
    </source>
</reference>
<dbReference type="AlphaFoldDB" id="A0A940N272"/>
<protein>
    <submittedName>
        <fullName evidence="2">Uncharacterized protein</fullName>
    </submittedName>
</protein>
<feature type="region of interest" description="Disordered" evidence="1">
    <location>
        <begin position="1"/>
        <end position="22"/>
    </location>
</feature>
<organism evidence="2 3">
    <name type="scientific">Roseomonas indoligenes</name>
    <dbReference type="NCBI Taxonomy" id="2820811"/>
    <lineage>
        <taxon>Bacteria</taxon>
        <taxon>Pseudomonadati</taxon>
        <taxon>Pseudomonadota</taxon>
        <taxon>Alphaproteobacteria</taxon>
        <taxon>Acetobacterales</taxon>
        <taxon>Roseomonadaceae</taxon>
        <taxon>Roseomonas</taxon>
    </lineage>
</organism>
<dbReference type="RefSeq" id="WP_209372722.1">
    <property type="nucleotide sequence ID" value="NZ_JAGIZA010000004.1"/>
</dbReference>
<dbReference type="EMBL" id="JAGIZA010000004">
    <property type="protein sequence ID" value="MBP0492862.1"/>
    <property type="molecule type" value="Genomic_DNA"/>
</dbReference>
<sequence>MQETGGTRHPEPSKLGGTGGGQALVIPRAIRRNVFGNMPRRALATAKARKDVFVGKSEGGTGGFWRRLADGALQPLAVFVPSAKYKPRLGFQARTAKVVRATLAPAFREQLAKAIATARR</sequence>
<evidence type="ECO:0000313" key="2">
    <source>
        <dbReference type="EMBL" id="MBP0492862.1"/>
    </source>
</evidence>
<name>A0A940N272_9PROT</name>
<evidence type="ECO:0000256" key="1">
    <source>
        <dbReference type="SAM" id="MobiDB-lite"/>
    </source>
</evidence>
<keyword evidence="3" id="KW-1185">Reference proteome</keyword>